<evidence type="ECO:0000313" key="2">
    <source>
        <dbReference type="Proteomes" id="UP000293652"/>
    </source>
</evidence>
<accession>A0A4Q8XVN2</accession>
<reference evidence="1 2" key="1">
    <citation type="submission" date="2019-02" db="EMBL/GenBank/DDBJ databases">
        <title>The genomic architecture of introgression among sibling species of bacteria.</title>
        <authorList>
            <person name="Cavassim M.I.A."/>
            <person name="Moeskjaer S."/>
            <person name="Moslemi C."/>
            <person name="Fields B."/>
            <person name="Bachmann A."/>
            <person name="Vilhjalmsson B."/>
            <person name="Schierup M.H."/>
            <person name="Young J.P.W."/>
            <person name="Andersen S.U."/>
        </authorList>
    </citation>
    <scope>NUCLEOTIDE SEQUENCE [LARGE SCALE GENOMIC DNA]</scope>
    <source>
        <strain evidence="1 2">SM145A</strain>
    </source>
</reference>
<proteinExistence type="predicted"/>
<protein>
    <submittedName>
        <fullName evidence="1">Uncharacterized protein</fullName>
    </submittedName>
</protein>
<dbReference type="AlphaFoldDB" id="A0A4Q8XVN2"/>
<gene>
    <name evidence="1" type="ORF">ELI03_02330</name>
</gene>
<comment type="caution">
    <text evidence="1">The sequence shown here is derived from an EMBL/GenBank/DDBJ whole genome shotgun (WGS) entry which is preliminary data.</text>
</comment>
<dbReference type="EMBL" id="SIPC01000001">
    <property type="protein sequence ID" value="TAX70663.1"/>
    <property type="molecule type" value="Genomic_DNA"/>
</dbReference>
<name>A0A4Q8XVN2_RHILE</name>
<organism evidence="1 2">
    <name type="scientific">Rhizobium leguminosarum</name>
    <dbReference type="NCBI Taxonomy" id="384"/>
    <lineage>
        <taxon>Bacteria</taxon>
        <taxon>Pseudomonadati</taxon>
        <taxon>Pseudomonadota</taxon>
        <taxon>Alphaproteobacteria</taxon>
        <taxon>Hyphomicrobiales</taxon>
        <taxon>Rhizobiaceae</taxon>
        <taxon>Rhizobium/Agrobacterium group</taxon>
        <taxon>Rhizobium</taxon>
    </lineage>
</organism>
<sequence length="72" mass="8243">MQFRTEKRLQRRASFQTRKGRCNTFNPRIELSENRFRFSGRCASVFPAMLLAHGTHDEPGGHAGLFAISFLS</sequence>
<evidence type="ECO:0000313" key="1">
    <source>
        <dbReference type="EMBL" id="TAX70663.1"/>
    </source>
</evidence>
<dbReference type="Proteomes" id="UP000293652">
    <property type="component" value="Unassembled WGS sequence"/>
</dbReference>